<protein>
    <submittedName>
        <fullName evidence="4">Putative ATPase</fullName>
    </submittedName>
</protein>
<dbReference type="Gene3D" id="3.40.50.300">
    <property type="entry name" value="P-loop containing nucleotide triphosphate hydrolases"/>
    <property type="match status" value="2"/>
</dbReference>
<feature type="domain" description="ATPase AAA-type core" evidence="3">
    <location>
        <begin position="241"/>
        <end position="364"/>
    </location>
</feature>
<evidence type="ECO:0000259" key="3">
    <source>
        <dbReference type="Pfam" id="PF13304"/>
    </source>
</evidence>
<gene>
    <name evidence="4" type="ORF">EDC03_0805</name>
</gene>
<dbReference type="SUPFAM" id="SSF52540">
    <property type="entry name" value="P-loop containing nucleoside triphosphate hydrolases"/>
    <property type="match status" value="1"/>
</dbReference>
<name>A0A3N1HQG5_9ACTN</name>
<dbReference type="GO" id="GO:0000731">
    <property type="term" value="P:DNA synthesis involved in DNA repair"/>
    <property type="evidence" value="ECO:0007669"/>
    <property type="project" value="TreeGrafter"/>
</dbReference>
<proteinExistence type="predicted"/>
<evidence type="ECO:0000313" key="5">
    <source>
        <dbReference type="Proteomes" id="UP000276232"/>
    </source>
</evidence>
<dbReference type="GO" id="GO:0005524">
    <property type="term" value="F:ATP binding"/>
    <property type="evidence" value="ECO:0007669"/>
    <property type="project" value="InterPro"/>
</dbReference>
<keyword evidence="1" id="KW-0742">SOS response</keyword>
<organism evidence="4 5">
    <name type="scientific">Pseudokineococcus lusitanus</name>
    <dbReference type="NCBI Taxonomy" id="763993"/>
    <lineage>
        <taxon>Bacteria</taxon>
        <taxon>Bacillati</taxon>
        <taxon>Actinomycetota</taxon>
        <taxon>Actinomycetes</taxon>
        <taxon>Kineosporiales</taxon>
        <taxon>Kineosporiaceae</taxon>
        <taxon>Pseudokineococcus</taxon>
    </lineage>
</organism>
<comment type="caution">
    <text evidence="4">The sequence shown here is derived from an EMBL/GenBank/DDBJ whole genome shotgun (WGS) entry which is preliminary data.</text>
</comment>
<dbReference type="PANTHER" id="PTHR32182">
    <property type="entry name" value="DNA REPLICATION AND REPAIR PROTEIN RECF"/>
    <property type="match status" value="1"/>
</dbReference>
<keyword evidence="5" id="KW-1185">Reference proteome</keyword>
<dbReference type="GO" id="GO:0016887">
    <property type="term" value="F:ATP hydrolysis activity"/>
    <property type="evidence" value="ECO:0007669"/>
    <property type="project" value="InterPro"/>
</dbReference>
<evidence type="ECO:0000256" key="2">
    <source>
        <dbReference type="SAM" id="MobiDB-lite"/>
    </source>
</evidence>
<dbReference type="PANTHER" id="PTHR32182:SF22">
    <property type="entry name" value="ATP-DEPENDENT ENDONUCLEASE, OLD FAMILY-RELATED"/>
    <property type="match status" value="1"/>
</dbReference>
<accession>A0A3N1HQG5</accession>
<dbReference type="EMBL" id="RJKN01000002">
    <property type="protein sequence ID" value="ROP44679.1"/>
    <property type="molecule type" value="Genomic_DNA"/>
</dbReference>
<evidence type="ECO:0000313" key="4">
    <source>
        <dbReference type="EMBL" id="ROP44679.1"/>
    </source>
</evidence>
<evidence type="ECO:0000256" key="1">
    <source>
        <dbReference type="ARBA" id="ARBA00023236"/>
    </source>
</evidence>
<dbReference type="InterPro" id="IPR027417">
    <property type="entry name" value="P-loop_NTPase"/>
</dbReference>
<dbReference type="AlphaFoldDB" id="A0A3N1HQG5"/>
<dbReference type="Pfam" id="PF13304">
    <property type="entry name" value="AAA_21"/>
    <property type="match status" value="2"/>
</dbReference>
<feature type="region of interest" description="Disordered" evidence="2">
    <location>
        <begin position="417"/>
        <end position="442"/>
    </location>
</feature>
<sequence>MGRISQVRLHAFKNYQSQAFNLSPLTLLVGPNGSGKSNALDAFALMALLADERDVADLERADNTVAGLRGSLSAAAPYGSDTVSVGCSIQVPTGRFDLDIQFDVGGRQPEIQDESLTYTNARGRVRRLFHAARRAPGEGICDVEVYSGAQPKFMTMLTSRLVTLQAVSKVPQDTAARRSVARDCQVVIDALRNIFVLDPVPGEMRSYARIGEPPNRTGSTTSAVAYALRDDETAWPRLTNLIRGLVGEGLDSIQFAEATLPRVGTVDVMVALQEQPSPQTLTTASVMSDGTLRYLAIVATLLYLGRSSGGTTAERPGARTLLIEEVENGLYPAQAAAVLDLLRRETEERGLTLIATTHSPALLDALTPDDHRGVLTCTKDSTTGQARLASLVEHPNYLSIASQGRVGEAVAAGELDVQPTKPPTAEAALDYLDRLTPSPEGR</sequence>
<dbReference type="InterPro" id="IPR014555">
    <property type="entry name" value="RecF-like"/>
</dbReference>
<dbReference type="InterPro" id="IPR003959">
    <property type="entry name" value="ATPase_AAA_core"/>
</dbReference>
<feature type="domain" description="ATPase AAA-type core" evidence="3">
    <location>
        <begin position="25"/>
        <end position="92"/>
    </location>
</feature>
<dbReference type="GO" id="GO:0009432">
    <property type="term" value="P:SOS response"/>
    <property type="evidence" value="ECO:0007669"/>
    <property type="project" value="UniProtKB-KW"/>
</dbReference>
<dbReference type="InParanoid" id="A0A3N1HQG5"/>
<dbReference type="PIRSF" id="PIRSF029347">
    <property type="entry name" value="RecF"/>
    <property type="match status" value="1"/>
</dbReference>
<dbReference type="Proteomes" id="UP000276232">
    <property type="component" value="Unassembled WGS sequence"/>
</dbReference>
<dbReference type="GO" id="GO:0006302">
    <property type="term" value="P:double-strand break repair"/>
    <property type="evidence" value="ECO:0007669"/>
    <property type="project" value="TreeGrafter"/>
</dbReference>
<keyword evidence="1" id="KW-0227">DNA damage</keyword>
<reference evidence="4 5" key="1">
    <citation type="journal article" date="2015" name="Stand. Genomic Sci.">
        <title>Genomic Encyclopedia of Bacterial and Archaeal Type Strains, Phase III: the genomes of soil and plant-associated and newly described type strains.</title>
        <authorList>
            <person name="Whitman W.B."/>
            <person name="Woyke T."/>
            <person name="Klenk H.P."/>
            <person name="Zhou Y."/>
            <person name="Lilburn T.G."/>
            <person name="Beck B.J."/>
            <person name="De Vos P."/>
            <person name="Vandamme P."/>
            <person name="Eisen J.A."/>
            <person name="Garrity G."/>
            <person name="Hugenholtz P."/>
            <person name="Kyrpides N.C."/>
        </authorList>
    </citation>
    <scope>NUCLEOTIDE SEQUENCE [LARGE SCALE GENOMIC DNA]</scope>
    <source>
        <strain evidence="4 5">CECT 7306</strain>
    </source>
</reference>